<dbReference type="PROSITE" id="PS51011">
    <property type="entry name" value="ARID"/>
    <property type="match status" value="1"/>
</dbReference>
<keyword evidence="1" id="KW-0539">Nucleus</keyword>
<feature type="compositionally biased region" description="Acidic residues" evidence="2">
    <location>
        <begin position="541"/>
        <end position="551"/>
    </location>
</feature>
<dbReference type="EMBL" id="SDMP01000014">
    <property type="protein sequence ID" value="RYR15418.1"/>
    <property type="molecule type" value="Genomic_DNA"/>
</dbReference>
<dbReference type="STRING" id="3818.A0A444ZMM6"/>
<dbReference type="CDD" id="cd00167">
    <property type="entry name" value="SANT"/>
    <property type="match status" value="1"/>
</dbReference>
<feature type="compositionally biased region" description="Basic residues" evidence="2">
    <location>
        <begin position="575"/>
        <end position="584"/>
    </location>
</feature>
<dbReference type="OrthoDB" id="1938591at2759"/>
<feature type="region of interest" description="Disordered" evidence="2">
    <location>
        <begin position="538"/>
        <end position="584"/>
    </location>
</feature>
<evidence type="ECO:0000256" key="1">
    <source>
        <dbReference type="ARBA" id="ARBA00023242"/>
    </source>
</evidence>
<dbReference type="InterPro" id="IPR001005">
    <property type="entry name" value="SANT/Myb"/>
</dbReference>
<dbReference type="Gene3D" id="1.10.150.60">
    <property type="entry name" value="ARID DNA-binding domain"/>
    <property type="match status" value="1"/>
</dbReference>
<dbReference type="Proteomes" id="UP000289738">
    <property type="component" value="Chromosome B04"/>
</dbReference>
<evidence type="ECO:0000313" key="5">
    <source>
        <dbReference type="Proteomes" id="UP000289738"/>
    </source>
</evidence>
<dbReference type="PANTHER" id="PTHR46410">
    <property type="entry name" value="AT-RICH INTERACTIVE DOMAIN-CONTAINING PROTEIN 2"/>
    <property type="match status" value="1"/>
</dbReference>
<evidence type="ECO:0000259" key="3">
    <source>
        <dbReference type="PROSITE" id="PS51011"/>
    </source>
</evidence>
<organism evidence="4 5">
    <name type="scientific">Arachis hypogaea</name>
    <name type="common">Peanut</name>
    <dbReference type="NCBI Taxonomy" id="3818"/>
    <lineage>
        <taxon>Eukaryota</taxon>
        <taxon>Viridiplantae</taxon>
        <taxon>Streptophyta</taxon>
        <taxon>Embryophyta</taxon>
        <taxon>Tracheophyta</taxon>
        <taxon>Spermatophyta</taxon>
        <taxon>Magnoliopsida</taxon>
        <taxon>eudicotyledons</taxon>
        <taxon>Gunneridae</taxon>
        <taxon>Pentapetalae</taxon>
        <taxon>rosids</taxon>
        <taxon>fabids</taxon>
        <taxon>Fabales</taxon>
        <taxon>Fabaceae</taxon>
        <taxon>Papilionoideae</taxon>
        <taxon>50 kb inversion clade</taxon>
        <taxon>dalbergioids sensu lato</taxon>
        <taxon>Dalbergieae</taxon>
        <taxon>Pterocarpus clade</taxon>
        <taxon>Arachis</taxon>
    </lineage>
</organism>
<dbReference type="GO" id="GO:0003677">
    <property type="term" value="F:DNA binding"/>
    <property type="evidence" value="ECO:0007669"/>
    <property type="project" value="InterPro"/>
</dbReference>
<dbReference type="Pfam" id="PF01388">
    <property type="entry name" value="ARID"/>
    <property type="match status" value="1"/>
</dbReference>
<feature type="domain" description="ARID" evidence="3">
    <location>
        <begin position="1"/>
        <end position="65"/>
    </location>
</feature>
<name>A0A444ZMM6_ARAHY</name>
<evidence type="ECO:0000256" key="2">
    <source>
        <dbReference type="SAM" id="MobiDB-lite"/>
    </source>
</evidence>
<dbReference type="SMART" id="SM01189">
    <property type="entry name" value="ELM2"/>
    <property type="match status" value="1"/>
</dbReference>
<dbReference type="SMART" id="SM00717">
    <property type="entry name" value="SANT"/>
    <property type="match status" value="1"/>
</dbReference>
<dbReference type="SUPFAM" id="SSF46774">
    <property type="entry name" value="ARID-like"/>
    <property type="match status" value="1"/>
</dbReference>
<comment type="caution">
    <text evidence="4">The sequence shown here is derived from an EMBL/GenBank/DDBJ whole genome shotgun (WGS) entry which is preliminary data.</text>
</comment>
<dbReference type="SMART" id="SM00501">
    <property type="entry name" value="BRIGHT"/>
    <property type="match status" value="1"/>
</dbReference>
<dbReference type="AlphaFoldDB" id="A0A444ZMM6"/>
<evidence type="ECO:0000313" key="4">
    <source>
        <dbReference type="EMBL" id="RYR15418.1"/>
    </source>
</evidence>
<accession>A0A444ZMM6</accession>
<reference evidence="4 5" key="1">
    <citation type="submission" date="2019-01" db="EMBL/GenBank/DDBJ databases">
        <title>Sequencing of cultivated peanut Arachis hypogaea provides insights into genome evolution and oil improvement.</title>
        <authorList>
            <person name="Chen X."/>
        </authorList>
    </citation>
    <scope>NUCLEOTIDE SEQUENCE [LARGE SCALE GENOMIC DNA]</scope>
    <source>
        <strain evidence="5">cv. Fuhuasheng</strain>
        <tissue evidence="4">Leaves</tissue>
    </source>
</reference>
<dbReference type="Gramene" id="arahy.Tifrunner.gnm2.ann2.Ah14g420700.1">
    <property type="protein sequence ID" value="arahy.Tifrunner.gnm2.ann2.Ah14g420700.1-CDS"/>
    <property type="gene ID" value="arahy.Tifrunner.gnm2.ann2.Ah14g420700"/>
</dbReference>
<dbReference type="InterPro" id="IPR001606">
    <property type="entry name" value="ARID_dom"/>
</dbReference>
<keyword evidence="5" id="KW-1185">Reference proteome</keyword>
<gene>
    <name evidence="4" type="ORF">Ahy_B04g072168</name>
</gene>
<feature type="region of interest" description="Disordered" evidence="2">
    <location>
        <begin position="193"/>
        <end position="234"/>
    </location>
</feature>
<dbReference type="CDD" id="cd16100">
    <property type="entry name" value="ARID"/>
    <property type="match status" value="1"/>
</dbReference>
<sequence length="584" mass="65734">MMCSGEPLDLYKLFMVVKEKGGYDAVCKNMLWDLVAEEYGLGLNVGSSIELVYSKHLSTLETWLKNVADSKFPECGLMDDRVSFGKKLMEVQADFLLDVYSEEGAGDKIKTACDFVDGRKLCGTNRVRGLNPELSGAKKIVDLNALDHKMNGPSIGSFCSNNFSNNSSDIQNHLNEIKTSTVDISDEANIMPTLSEEGDSCDKNDGHDDDDDVMVLDPSDSCDKNDGHDDDDDDVMVLDPSTVNKESFGRKRKRESMSEMLSWLTGIAKNPCDPAVGSMPEKSKWKSYGSEEIWKQVLLFRQATFFSSDHVSWQGQKMHPCMYDDQVGANYNLRERLKSDKNLTCGVSSNMRGIQGGSERNPSPHSEVEKLLLDQCSMVPIPVGPSHQAEVPEWTGVAIESDSKWLGSQIWPSAEIKSKVIERDPIGTGRKDSCGCEVQGSVECVRFHIAQKRAKVKLELGVAFYLWNLHKTGEDVRRLWTEDDEKKFKDVVKSNPPSLEKCFWDQIFKSFPTKSREDLVSYYFNVFILQRRGYQNRNTPDDIDSDDDESEYGPLKNAFGHQTHKSRNITLLSPKKPKKTEHSK</sequence>
<dbReference type="InterPro" id="IPR000949">
    <property type="entry name" value="ELM2_dom"/>
</dbReference>
<protein>
    <recommendedName>
        <fullName evidence="3">ARID domain-containing protein</fullName>
    </recommendedName>
</protein>
<proteinExistence type="predicted"/>
<dbReference type="InterPro" id="IPR036431">
    <property type="entry name" value="ARID_dom_sf"/>
</dbReference>
<dbReference type="PANTHER" id="PTHR46410:SF1">
    <property type="entry name" value="AT-RICH INTERACTIVE DOMAIN-CONTAINING PROTEIN 1"/>
    <property type="match status" value="1"/>
</dbReference>